<dbReference type="RefSeq" id="WP_250874601.1">
    <property type="nucleotide sequence ID" value="NZ_JALXFV010000008.1"/>
</dbReference>
<evidence type="ECO:0000256" key="1">
    <source>
        <dbReference type="SAM" id="MobiDB-lite"/>
    </source>
</evidence>
<organism evidence="2 3">
    <name type="scientific">Halomarina rubra</name>
    <dbReference type="NCBI Taxonomy" id="2071873"/>
    <lineage>
        <taxon>Archaea</taxon>
        <taxon>Methanobacteriati</taxon>
        <taxon>Methanobacteriota</taxon>
        <taxon>Stenosarchaea group</taxon>
        <taxon>Halobacteria</taxon>
        <taxon>Halobacteriales</taxon>
        <taxon>Natronomonadaceae</taxon>
        <taxon>Halomarina</taxon>
    </lineage>
</organism>
<comment type="caution">
    <text evidence="2">The sequence shown here is derived from an EMBL/GenBank/DDBJ whole genome shotgun (WGS) entry which is preliminary data.</text>
</comment>
<dbReference type="EMBL" id="JBHUDC010000008">
    <property type="protein sequence ID" value="MFD1514659.1"/>
    <property type="molecule type" value="Genomic_DNA"/>
</dbReference>
<proteinExistence type="predicted"/>
<dbReference type="Gene3D" id="2.50.20.20">
    <property type="match status" value="1"/>
</dbReference>
<sequence>MRKSPTLALLLCATLVLAGCSAVPGLGGGSSEAYTSPDEPLNASALQADHTENVEAADSFTYHANSSGTTNLGQESNGSYTVDTTLTAWVDVTDDEYRYVSRTNGSVLGTPSRSNVSVFITDGTAYAQQQAGGETQYDSRPTNLSSDIVASATLAQQWAVVDATNWTQDGTETVDGETLTRYVANGSAAVEHSALLARSGAPESAANVADFDAVLLVTSDGTVRSFTTETTIDLAGRSVKSRSSVGVSDLDDTSVERPDWLDRARNASSA</sequence>
<gene>
    <name evidence="2" type="ORF">ACFSBT_15370</name>
</gene>
<dbReference type="PROSITE" id="PS51257">
    <property type="entry name" value="PROKAR_LIPOPROTEIN"/>
    <property type="match status" value="1"/>
</dbReference>
<dbReference type="InterPro" id="IPR055959">
    <property type="entry name" value="DUF7537"/>
</dbReference>
<dbReference type="Pfam" id="PF24381">
    <property type="entry name" value="DUF7537"/>
    <property type="match status" value="1"/>
</dbReference>
<dbReference type="AlphaFoldDB" id="A0ABD6AYL5"/>
<evidence type="ECO:0000313" key="3">
    <source>
        <dbReference type="Proteomes" id="UP001597187"/>
    </source>
</evidence>
<protein>
    <recommendedName>
        <fullName evidence="4">Lipoprotein</fullName>
    </recommendedName>
</protein>
<evidence type="ECO:0000313" key="2">
    <source>
        <dbReference type="EMBL" id="MFD1514659.1"/>
    </source>
</evidence>
<name>A0ABD6AYL5_9EURY</name>
<feature type="compositionally biased region" description="Basic and acidic residues" evidence="1">
    <location>
        <begin position="254"/>
        <end position="270"/>
    </location>
</feature>
<reference evidence="2 3" key="1">
    <citation type="journal article" date="2019" name="Int. J. Syst. Evol. Microbiol.">
        <title>The Global Catalogue of Microorganisms (GCM) 10K type strain sequencing project: providing services to taxonomists for standard genome sequencing and annotation.</title>
        <authorList>
            <consortium name="The Broad Institute Genomics Platform"/>
            <consortium name="The Broad Institute Genome Sequencing Center for Infectious Disease"/>
            <person name="Wu L."/>
            <person name="Ma J."/>
        </authorList>
    </citation>
    <scope>NUCLEOTIDE SEQUENCE [LARGE SCALE GENOMIC DNA]</scope>
    <source>
        <strain evidence="2 3">CGMCC 1.12563</strain>
    </source>
</reference>
<dbReference type="Proteomes" id="UP001597187">
    <property type="component" value="Unassembled WGS sequence"/>
</dbReference>
<evidence type="ECO:0008006" key="4">
    <source>
        <dbReference type="Google" id="ProtNLM"/>
    </source>
</evidence>
<accession>A0ABD6AYL5</accession>
<feature type="region of interest" description="Disordered" evidence="1">
    <location>
        <begin position="244"/>
        <end position="270"/>
    </location>
</feature>
<keyword evidence="3" id="KW-1185">Reference proteome</keyword>